<reference evidence="4 5" key="2">
    <citation type="journal article" date="2011" name="ISME J.">
        <title>RNA-seq reveals cooperative metabolic interactions between two termite-gut spirochete species in co-culture.</title>
        <authorList>
            <person name="Rosenthal A.Z."/>
            <person name="Matson E.G."/>
            <person name="Eldar A."/>
            <person name="Leadbetter J.R."/>
        </authorList>
    </citation>
    <scope>NUCLEOTIDE SEQUENCE [LARGE SCALE GENOMIC DNA]</scope>
    <source>
        <strain evidence="5">ATCC BAA-888 / DSM 13862 / ZAS-9</strain>
    </source>
</reference>
<accession>F5Y9M4</accession>
<dbReference type="OrthoDB" id="7543342at2"/>
<organism evidence="4 5">
    <name type="scientific">Leadbettera azotonutricia (strain ATCC BAA-888 / DSM 13862 / ZAS-9)</name>
    <name type="common">Treponema azotonutricium</name>
    <dbReference type="NCBI Taxonomy" id="545695"/>
    <lineage>
        <taxon>Bacteria</taxon>
        <taxon>Pseudomonadati</taxon>
        <taxon>Spirochaetota</taxon>
        <taxon>Spirochaetia</taxon>
        <taxon>Spirochaetales</taxon>
        <taxon>Breznakiellaceae</taxon>
        <taxon>Leadbettera</taxon>
    </lineage>
</organism>
<dbReference type="PANTHER" id="PTHR24198">
    <property type="entry name" value="ANKYRIN REPEAT AND PROTEIN KINASE DOMAIN-CONTAINING PROTEIN"/>
    <property type="match status" value="1"/>
</dbReference>
<dbReference type="HOGENOM" id="CLU_481394_0_0_12"/>
<dbReference type="InterPro" id="IPR036770">
    <property type="entry name" value="Ankyrin_rpt-contain_sf"/>
</dbReference>
<evidence type="ECO:0000313" key="5">
    <source>
        <dbReference type="Proteomes" id="UP000009222"/>
    </source>
</evidence>
<evidence type="ECO:0000313" key="4">
    <source>
        <dbReference type="EMBL" id="AEF82309.1"/>
    </source>
</evidence>
<proteinExistence type="predicted"/>
<feature type="repeat" description="ANK" evidence="3">
    <location>
        <begin position="468"/>
        <end position="503"/>
    </location>
</feature>
<dbReference type="Proteomes" id="UP000009222">
    <property type="component" value="Chromosome"/>
</dbReference>
<dbReference type="InParanoid" id="F5Y9M4"/>
<dbReference type="STRING" id="545695.TREAZ_0808"/>
<dbReference type="EMBL" id="CP001841">
    <property type="protein sequence ID" value="AEF82309.1"/>
    <property type="molecule type" value="Genomic_DNA"/>
</dbReference>
<dbReference type="PANTHER" id="PTHR24198:SF165">
    <property type="entry name" value="ANKYRIN REPEAT-CONTAINING PROTEIN-RELATED"/>
    <property type="match status" value="1"/>
</dbReference>
<dbReference type="SMART" id="SM00248">
    <property type="entry name" value="ANK"/>
    <property type="match status" value="9"/>
</dbReference>
<evidence type="ECO:0000256" key="2">
    <source>
        <dbReference type="ARBA" id="ARBA00023043"/>
    </source>
</evidence>
<dbReference type="SUPFAM" id="SSF48403">
    <property type="entry name" value="Ankyrin repeat"/>
    <property type="match status" value="2"/>
</dbReference>
<dbReference type="RefSeq" id="WP_015711163.1">
    <property type="nucleotide sequence ID" value="NC_015577.1"/>
</dbReference>
<dbReference type="Pfam" id="PF13637">
    <property type="entry name" value="Ank_4"/>
    <property type="match status" value="1"/>
</dbReference>
<keyword evidence="2 3" id="KW-0040">ANK repeat</keyword>
<protein>
    <submittedName>
        <fullName evidence="4">Ankyrin repeat protein</fullName>
    </submittedName>
</protein>
<keyword evidence="5" id="KW-1185">Reference proteome</keyword>
<evidence type="ECO:0000256" key="1">
    <source>
        <dbReference type="ARBA" id="ARBA00022737"/>
    </source>
</evidence>
<gene>
    <name evidence="4" type="ordered locus">TREAZ_0808</name>
</gene>
<name>F5Y9M4_LEAAZ</name>
<dbReference type="KEGG" id="taz:TREAZ_0808"/>
<dbReference type="AlphaFoldDB" id="F5Y9M4"/>
<dbReference type="Pfam" id="PF12796">
    <property type="entry name" value="Ank_2"/>
    <property type="match status" value="1"/>
</dbReference>
<reference evidence="5" key="1">
    <citation type="submission" date="2009-12" db="EMBL/GenBank/DDBJ databases">
        <title>Complete sequence of Treponema azotonutricium strain ZAS-9.</title>
        <authorList>
            <person name="Tetu S.G."/>
            <person name="Matson E."/>
            <person name="Ren Q."/>
            <person name="Seshadri R."/>
            <person name="Elbourne L."/>
            <person name="Hassan K.A."/>
            <person name="Durkin A."/>
            <person name="Radune D."/>
            <person name="Mohamoud Y."/>
            <person name="Shay R."/>
            <person name="Jin S."/>
            <person name="Zhang X."/>
            <person name="Lucey K."/>
            <person name="Ballor N.R."/>
            <person name="Ottesen E."/>
            <person name="Rosenthal R."/>
            <person name="Allen A."/>
            <person name="Leadbetter J.R."/>
            <person name="Paulsen I.T."/>
        </authorList>
    </citation>
    <scope>NUCLEOTIDE SEQUENCE [LARGE SCALE GENOMIC DNA]</scope>
    <source>
        <strain evidence="5">ATCC BAA-888 / DSM 13862 / ZAS-9</strain>
    </source>
</reference>
<feature type="repeat" description="ANK" evidence="3">
    <location>
        <begin position="430"/>
        <end position="467"/>
    </location>
</feature>
<dbReference type="eggNOG" id="COG0666">
    <property type="taxonomic scope" value="Bacteria"/>
</dbReference>
<dbReference type="Gene3D" id="1.25.40.20">
    <property type="entry name" value="Ankyrin repeat-containing domain"/>
    <property type="match status" value="4"/>
</dbReference>
<evidence type="ECO:0000256" key="3">
    <source>
        <dbReference type="PROSITE-ProRule" id="PRU00023"/>
    </source>
</evidence>
<sequence length="566" mass="63522">MKDERLEFSIFELRPDVRYWVNSAFDDTEGFCHPAKENWILRGIEGNKEQPVLLVEMEGKLLRFSPEEHIARNAADHISEANFSIQDFRDAYNGKYFNMAGMYEALNKKDVEGYYDGNLYHLAAAFYDAWAINYLQSQGVKPTVDNGWNTPLHKICMSSFGADDYARHYDEMYQCVCLLLDAGVNPQAPNKNGAIAYLEAAQYGIYPLIHALADRGIRMNAAYSEGKNILHYLCNKLDVLKYFAGHIEKVKKMITTIIQSPEAGIDIEARDGYGFTPLDYVQRSGPEAKEIAALFVAAKAGGNSAAASVAALTGGMDIWQAVLHEDPEAVEALLKYGADPNMVHDKDDLTPLQILCKKEPRLPPPPKFEKDFFAIMDLLFAHGADVNRVNEANETTALFWLLMSPYKWTLRVLEYLIERGLDPKVPLDSEGNTSLHVMCRRMFDERMNYLFIEKLLDAGADPNQTNREGLTPLMLYAEHGLEFEQEIAETLLSHGADPGYVDTFGNTALHYAAANYNEASGKRIMGLLFDAGYTDITHVNNAEENALDIAQRNNHGSIVKLLVERG</sequence>
<dbReference type="InterPro" id="IPR002110">
    <property type="entry name" value="Ankyrin_rpt"/>
</dbReference>
<keyword evidence="1" id="KW-0677">Repeat</keyword>
<dbReference type="PROSITE" id="PS50088">
    <property type="entry name" value="ANK_REPEAT"/>
    <property type="match status" value="2"/>
</dbReference>